<feature type="transmembrane region" description="Helical" evidence="1">
    <location>
        <begin position="100"/>
        <end position="123"/>
    </location>
</feature>
<feature type="transmembrane region" description="Helical" evidence="1">
    <location>
        <begin position="190"/>
        <end position="211"/>
    </location>
</feature>
<feature type="transmembrane region" description="Helical" evidence="1">
    <location>
        <begin position="135"/>
        <end position="157"/>
    </location>
</feature>
<feature type="transmembrane region" description="Helical" evidence="1">
    <location>
        <begin position="21"/>
        <end position="43"/>
    </location>
</feature>
<accession>A0A934M766</accession>
<organism evidence="2 3">
    <name type="scientific">Sanguibacter suaedae</name>
    <dbReference type="NCBI Taxonomy" id="2795737"/>
    <lineage>
        <taxon>Bacteria</taxon>
        <taxon>Bacillati</taxon>
        <taxon>Actinomycetota</taxon>
        <taxon>Actinomycetes</taxon>
        <taxon>Micrococcales</taxon>
        <taxon>Sanguibacteraceae</taxon>
        <taxon>Sanguibacter</taxon>
    </lineage>
</organism>
<dbReference type="Proteomes" id="UP000602087">
    <property type="component" value="Unassembled WGS sequence"/>
</dbReference>
<gene>
    <name evidence="2" type="ORF">JAV76_08490</name>
</gene>
<sequence>MTSPTPRPARRRGPREHALSTTLLTLVAPVLVLAVGVAVALSWRDALPDPVAVHWGADGADGFAPLTSFVAVLAGSAVPLHVGAWLLALLRGQAASTRRAATGMSTWFAAFLVAVMLGSLAGQRGLTSPDDAPDVGGTIALALALATGAAIVSALLVPRDRPLPATAAVPTEAARLAMGPDERVAWFRTVTARGGITVGATAVLGTAVLAVLSRSPWLLTVPAALVVLFLAMFRWDVRVDTDGLSVRSVLGLPRTVVPLSEVEQASVTHVDPLRDFGGWGWRTGTDGAVGIVLGKGEALQVEQTGGRVLVVTTPDAASAAALLNSLASRGRGTPDDG</sequence>
<feature type="transmembrane region" description="Helical" evidence="1">
    <location>
        <begin position="63"/>
        <end position="88"/>
    </location>
</feature>
<evidence type="ECO:0000256" key="1">
    <source>
        <dbReference type="SAM" id="Phobius"/>
    </source>
</evidence>
<reference evidence="2" key="1">
    <citation type="submission" date="2020-12" db="EMBL/GenBank/DDBJ databases">
        <title>Sanguibacter suaedae sp. nov., isolated from Suaeda aralocaspica.</title>
        <authorList>
            <person name="Ma Q."/>
        </authorList>
    </citation>
    <scope>NUCLEOTIDE SEQUENCE</scope>
    <source>
        <strain evidence="2">YZGR15</strain>
    </source>
</reference>
<evidence type="ECO:0000313" key="2">
    <source>
        <dbReference type="EMBL" id="MBI9115047.1"/>
    </source>
</evidence>
<keyword evidence="1" id="KW-1133">Transmembrane helix</keyword>
<dbReference type="RefSeq" id="WP_198733615.1">
    <property type="nucleotide sequence ID" value="NZ_JAEINH010000006.1"/>
</dbReference>
<name>A0A934M766_9MICO</name>
<dbReference type="AlphaFoldDB" id="A0A934M766"/>
<proteinExistence type="predicted"/>
<feature type="transmembrane region" description="Helical" evidence="1">
    <location>
        <begin position="217"/>
        <end position="237"/>
    </location>
</feature>
<evidence type="ECO:0000313" key="3">
    <source>
        <dbReference type="Proteomes" id="UP000602087"/>
    </source>
</evidence>
<keyword evidence="3" id="KW-1185">Reference proteome</keyword>
<keyword evidence="1" id="KW-0812">Transmembrane</keyword>
<keyword evidence="1" id="KW-0472">Membrane</keyword>
<comment type="caution">
    <text evidence="2">The sequence shown here is derived from an EMBL/GenBank/DDBJ whole genome shotgun (WGS) entry which is preliminary data.</text>
</comment>
<protein>
    <submittedName>
        <fullName evidence="2">DUF1648 domain-containing protein</fullName>
    </submittedName>
</protein>
<dbReference type="EMBL" id="JAEINH010000006">
    <property type="protein sequence ID" value="MBI9115047.1"/>
    <property type="molecule type" value="Genomic_DNA"/>
</dbReference>